<keyword evidence="2" id="KW-1185">Reference proteome</keyword>
<dbReference type="EMBL" id="CAMAPF010001044">
    <property type="protein sequence ID" value="CAH9142719.1"/>
    <property type="molecule type" value="Genomic_DNA"/>
</dbReference>
<organism evidence="1 2">
    <name type="scientific">Cuscuta epithymum</name>
    <dbReference type="NCBI Taxonomy" id="186058"/>
    <lineage>
        <taxon>Eukaryota</taxon>
        <taxon>Viridiplantae</taxon>
        <taxon>Streptophyta</taxon>
        <taxon>Embryophyta</taxon>
        <taxon>Tracheophyta</taxon>
        <taxon>Spermatophyta</taxon>
        <taxon>Magnoliopsida</taxon>
        <taxon>eudicotyledons</taxon>
        <taxon>Gunneridae</taxon>
        <taxon>Pentapetalae</taxon>
        <taxon>asterids</taxon>
        <taxon>lamiids</taxon>
        <taxon>Solanales</taxon>
        <taxon>Convolvulaceae</taxon>
        <taxon>Cuscuteae</taxon>
        <taxon>Cuscuta</taxon>
        <taxon>Cuscuta subgen. Cuscuta</taxon>
    </lineage>
</organism>
<sequence length="131" mass="14803">MLRITTCGHEDGGGAEFLGCRGKFIGVAKVEVLLNLYIKCVDICLVNKFGMTRMFLLGLVSDQTRLDFGNCKIHRDRTFTRPVRSILDQFRSNQKISVYVKSSQGGRAGGPWYNFKKLMETLSNNDLYISL</sequence>
<feature type="non-terminal residue" evidence="1">
    <location>
        <position position="131"/>
    </location>
</feature>
<gene>
    <name evidence="1" type="ORF">CEPIT_LOCUS40118</name>
</gene>
<accession>A0AAV0G543</accession>
<evidence type="ECO:0000313" key="1">
    <source>
        <dbReference type="EMBL" id="CAH9142719.1"/>
    </source>
</evidence>
<evidence type="ECO:0000313" key="2">
    <source>
        <dbReference type="Proteomes" id="UP001152523"/>
    </source>
</evidence>
<proteinExistence type="predicted"/>
<dbReference type="Proteomes" id="UP001152523">
    <property type="component" value="Unassembled WGS sequence"/>
</dbReference>
<reference evidence="1" key="1">
    <citation type="submission" date="2022-07" db="EMBL/GenBank/DDBJ databases">
        <authorList>
            <person name="Macas J."/>
            <person name="Novak P."/>
            <person name="Neumann P."/>
        </authorList>
    </citation>
    <scope>NUCLEOTIDE SEQUENCE</scope>
</reference>
<protein>
    <submittedName>
        <fullName evidence="1">Uncharacterized protein</fullName>
    </submittedName>
</protein>
<name>A0AAV0G543_9ASTE</name>
<dbReference type="AlphaFoldDB" id="A0AAV0G543"/>
<comment type="caution">
    <text evidence="1">The sequence shown here is derived from an EMBL/GenBank/DDBJ whole genome shotgun (WGS) entry which is preliminary data.</text>
</comment>